<dbReference type="PANTHER" id="PTHR43343:SF3">
    <property type="entry name" value="PROTEASE DO-LIKE 8, CHLOROPLASTIC"/>
    <property type="match status" value="1"/>
</dbReference>
<dbReference type="SMART" id="SM00228">
    <property type="entry name" value="PDZ"/>
    <property type="match status" value="1"/>
</dbReference>
<dbReference type="GO" id="GO:0006508">
    <property type="term" value="P:proteolysis"/>
    <property type="evidence" value="ECO:0007669"/>
    <property type="project" value="UniProtKB-KW"/>
</dbReference>
<dbReference type="Pfam" id="PF13365">
    <property type="entry name" value="Trypsin_2"/>
    <property type="match status" value="1"/>
</dbReference>
<keyword evidence="6" id="KW-1133">Transmembrane helix</keyword>
<dbReference type="SUPFAM" id="SSF50156">
    <property type="entry name" value="PDZ domain-like"/>
    <property type="match status" value="1"/>
</dbReference>
<dbReference type="SUPFAM" id="SSF50494">
    <property type="entry name" value="Trypsin-like serine proteases"/>
    <property type="match status" value="1"/>
</dbReference>
<dbReference type="InterPro" id="IPR043504">
    <property type="entry name" value="Peptidase_S1_PA_chymotrypsin"/>
</dbReference>
<keyword evidence="6" id="KW-0812">Transmembrane</keyword>
<feature type="region of interest" description="Disordered" evidence="5">
    <location>
        <begin position="27"/>
        <end position="48"/>
    </location>
</feature>
<feature type="compositionally biased region" description="Low complexity" evidence="5">
    <location>
        <begin position="189"/>
        <end position="203"/>
    </location>
</feature>
<organism evidence="8 9">
    <name type="scientific">Mycolicibacterium mucogenicum</name>
    <name type="common">Mycobacterium mucogenicum</name>
    <dbReference type="NCBI Taxonomy" id="56689"/>
    <lineage>
        <taxon>Bacteria</taxon>
        <taxon>Bacillati</taxon>
        <taxon>Actinomycetota</taxon>
        <taxon>Actinomycetes</taxon>
        <taxon>Mycobacteriales</taxon>
        <taxon>Mycobacteriaceae</taxon>
        <taxon>Mycolicibacterium</taxon>
    </lineage>
</organism>
<accession>A0A4R5WMC6</accession>
<dbReference type="InterPro" id="IPR009003">
    <property type="entry name" value="Peptidase_S1_PA"/>
</dbReference>
<dbReference type="Gene3D" id="2.30.42.10">
    <property type="match status" value="1"/>
</dbReference>
<evidence type="ECO:0000259" key="7">
    <source>
        <dbReference type="PROSITE" id="PS50106"/>
    </source>
</evidence>
<comment type="caution">
    <text evidence="8">The sequence shown here is derived from an EMBL/GenBank/DDBJ whole genome shotgun (WGS) entry which is preliminary data.</text>
</comment>
<dbReference type="InterPro" id="IPR001478">
    <property type="entry name" value="PDZ"/>
</dbReference>
<dbReference type="Gene3D" id="2.40.10.10">
    <property type="entry name" value="Trypsin-like serine proteases"/>
    <property type="match status" value="2"/>
</dbReference>
<dbReference type="AlphaFoldDB" id="A0A4R5WMC6"/>
<proteinExistence type="inferred from homology"/>
<evidence type="ECO:0000256" key="3">
    <source>
        <dbReference type="ARBA" id="ARBA00022801"/>
    </source>
</evidence>
<feature type="domain" description="PDZ" evidence="7">
    <location>
        <begin position="368"/>
        <end position="449"/>
    </location>
</feature>
<dbReference type="PANTHER" id="PTHR43343">
    <property type="entry name" value="PEPTIDASE S12"/>
    <property type="match status" value="1"/>
</dbReference>
<evidence type="ECO:0000256" key="1">
    <source>
        <dbReference type="ARBA" id="ARBA00010541"/>
    </source>
</evidence>
<dbReference type="EMBL" id="SDLO01000003">
    <property type="protein sequence ID" value="TDK92347.1"/>
    <property type="molecule type" value="Genomic_DNA"/>
</dbReference>
<gene>
    <name evidence="8" type="ORF">EUA03_04250</name>
</gene>
<keyword evidence="6" id="KW-0472">Membrane</keyword>
<evidence type="ECO:0000256" key="5">
    <source>
        <dbReference type="SAM" id="MobiDB-lite"/>
    </source>
</evidence>
<keyword evidence="2" id="KW-0645">Protease</keyword>
<evidence type="ECO:0000313" key="8">
    <source>
        <dbReference type="EMBL" id="TDK92347.1"/>
    </source>
</evidence>
<name>A0A4R5WMC6_MYCMU</name>
<dbReference type="Proteomes" id="UP000294929">
    <property type="component" value="Unassembled WGS sequence"/>
</dbReference>
<sequence>MRHPSEQPTPDNQHLWSRQYAAEQEKLVQWSNDRYQRPHASDAHTQPLRTPYVAPQQYPAAPVPPAPAKRSRSGLLAFGVAAVAIAAGAAGTMAAVDHYGSVAPTAQVPLAAGIQSRSLPTASAPAPAAPAGSVEAVSAKVLPSVVKLQVQTGQQGGEGSGIVLTADGLILTNNHVVAEANQSAAEQDSLPSGLSPSGRLPRGLTGGGQTKATVTLADGRTVPFTVVGADPADDIAVVKAQGVSDLTPISIGSSKDLRVGQNVVAVGSPLGLQGTVTTGIISSLNRPVSTGDEQTGQQSVMSAIQTDAAINPGNSGGALVDMNGNLIGVNSAIASLGGGPESGGSQPGSIGLGFAIPVDQAKRIADQLISTGTVQHASLGVKLAANNSAQGAAVAGVVADGPAAAAGLDKGAVITKVDNQPIDSPEALVAAIRSKAPGDNVTVTYADPSGAERSVQVTLGQTEA</sequence>
<protein>
    <submittedName>
        <fullName evidence="8">PDZ domain-containing protein</fullName>
    </submittedName>
</protein>
<feature type="transmembrane region" description="Helical" evidence="6">
    <location>
        <begin position="75"/>
        <end position="96"/>
    </location>
</feature>
<keyword evidence="4" id="KW-0720">Serine protease</keyword>
<dbReference type="InterPro" id="IPR036034">
    <property type="entry name" value="PDZ_sf"/>
</dbReference>
<evidence type="ECO:0000313" key="9">
    <source>
        <dbReference type="Proteomes" id="UP000294929"/>
    </source>
</evidence>
<dbReference type="GO" id="GO:0004252">
    <property type="term" value="F:serine-type endopeptidase activity"/>
    <property type="evidence" value="ECO:0007669"/>
    <property type="project" value="InterPro"/>
</dbReference>
<dbReference type="FunFam" id="2.40.10.10:FF:000001">
    <property type="entry name" value="Periplasmic serine protease DegS"/>
    <property type="match status" value="1"/>
</dbReference>
<reference evidence="8 9" key="1">
    <citation type="submission" date="2019-01" db="EMBL/GenBank/DDBJ databases">
        <title>High-quality-draft genome sequences of five non-tuberculosis mycobacteriaceae isolated from a nosocomial environment.</title>
        <authorList>
            <person name="Tiago I."/>
            <person name="Alarico S."/>
            <person name="Pereira S.G."/>
            <person name="Coelho C."/>
            <person name="Maranha A."/>
            <person name="Empadinhas N."/>
        </authorList>
    </citation>
    <scope>NUCLEOTIDE SEQUENCE [LARGE SCALE GENOMIC DNA]</scope>
    <source>
        <strain evidence="8 9">24AIII</strain>
    </source>
</reference>
<dbReference type="InterPro" id="IPR051201">
    <property type="entry name" value="Chloro_Bact_Ser_Proteases"/>
</dbReference>
<dbReference type="PROSITE" id="PS50106">
    <property type="entry name" value="PDZ"/>
    <property type="match status" value="1"/>
</dbReference>
<keyword evidence="3" id="KW-0378">Hydrolase</keyword>
<evidence type="ECO:0000256" key="6">
    <source>
        <dbReference type="SAM" id="Phobius"/>
    </source>
</evidence>
<dbReference type="InterPro" id="IPR001940">
    <property type="entry name" value="Peptidase_S1C"/>
</dbReference>
<evidence type="ECO:0000256" key="4">
    <source>
        <dbReference type="ARBA" id="ARBA00022825"/>
    </source>
</evidence>
<evidence type="ECO:0000256" key="2">
    <source>
        <dbReference type="ARBA" id="ARBA00022670"/>
    </source>
</evidence>
<feature type="region of interest" description="Disordered" evidence="5">
    <location>
        <begin position="182"/>
        <end position="210"/>
    </location>
</feature>
<dbReference type="PRINTS" id="PR00834">
    <property type="entry name" value="PROTEASES2C"/>
</dbReference>
<comment type="similarity">
    <text evidence="1">Belongs to the peptidase S1C family.</text>
</comment>
<dbReference type="Pfam" id="PF13180">
    <property type="entry name" value="PDZ_2"/>
    <property type="match status" value="1"/>
</dbReference>